<dbReference type="EMBL" id="AMGV01000025">
    <property type="protein sequence ID" value="KEF51345.1"/>
    <property type="molecule type" value="Genomic_DNA"/>
</dbReference>
<comment type="caution">
    <text evidence="7">The sequence shown here is derived from an EMBL/GenBank/DDBJ whole genome shotgun (WGS) entry which is preliminary data.</text>
</comment>
<dbReference type="HOGENOM" id="CLU_008455_13_3_1"/>
<dbReference type="PANTHER" id="PTHR23502">
    <property type="entry name" value="MAJOR FACILITATOR SUPERFAMILY"/>
    <property type="match status" value="1"/>
</dbReference>
<evidence type="ECO:0000256" key="5">
    <source>
        <dbReference type="SAM" id="Phobius"/>
    </source>
</evidence>
<dbReference type="Pfam" id="PF07690">
    <property type="entry name" value="MFS_1"/>
    <property type="match status" value="1"/>
</dbReference>
<feature type="transmembrane region" description="Helical" evidence="5">
    <location>
        <begin position="496"/>
        <end position="517"/>
    </location>
</feature>
<evidence type="ECO:0000313" key="8">
    <source>
        <dbReference type="Proteomes" id="UP000027920"/>
    </source>
</evidence>
<dbReference type="SUPFAM" id="SSF103473">
    <property type="entry name" value="MFS general substrate transporter"/>
    <property type="match status" value="1"/>
</dbReference>
<evidence type="ECO:0000256" key="1">
    <source>
        <dbReference type="ARBA" id="ARBA00004141"/>
    </source>
</evidence>
<evidence type="ECO:0000256" key="3">
    <source>
        <dbReference type="ARBA" id="ARBA00022989"/>
    </source>
</evidence>
<reference evidence="7 8" key="1">
    <citation type="submission" date="2013-03" db="EMBL/GenBank/DDBJ databases">
        <title>The Genome Sequence of Exophiala aquamarina CBS 119918.</title>
        <authorList>
            <consortium name="The Broad Institute Genomics Platform"/>
            <person name="Cuomo C."/>
            <person name="de Hoog S."/>
            <person name="Gorbushina A."/>
            <person name="Walker B."/>
            <person name="Young S.K."/>
            <person name="Zeng Q."/>
            <person name="Gargeya S."/>
            <person name="Fitzgerald M."/>
            <person name="Haas B."/>
            <person name="Abouelleil A."/>
            <person name="Allen A.W."/>
            <person name="Alvarado L."/>
            <person name="Arachchi H.M."/>
            <person name="Berlin A.M."/>
            <person name="Chapman S.B."/>
            <person name="Gainer-Dewar J."/>
            <person name="Goldberg J."/>
            <person name="Griggs A."/>
            <person name="Gujja S."/>
            <person name="Hansen M."/>
            <person name="Howarth C."/>
            <person name="Imamovic A."/>
            <person name="Ireland A."/>
            <person name="Larimer J."/>
            <person name="McCowan C."/>
            <person name="Murphy C."/>
            <person name="Pearson M."/>
            <person name="Poon T.W."/>
            <person name="Priest M."/>
            <person name="Roberts A."/>
            <person name="Saif S."/>
            <person name="Shea T."/>
            <person name="Sisk P."/>
            <person name="Sykes S."/>
            <person name="Wortman J."/>
            <person name="Nusbaum C."/>
            <person name="Birren B."/>
        </authorList>
    </citation>
    <scope>NUCLEOTIDE SEQUENCE [LARGE SCALE GENOMIC DNA]</scope>
    <source>
        <strain evidence="7 8">CBS 119918</strain>
    </source>
</reference>
<dbReference type="PROSITE" id="PS50850">
    <property type="entry name" value="MFS"/>
    <property type="match status" value="1"/>
</dbReference>
<feature type="transmembrane region" description="Helical" evidence="5">
    <location>
        <begin position="180"/>
        <end position="199"/>
    </location>
</feature>
<feature type="transmembrane region" description="Helical" evidence="5">
    <location>
        <begin position="94"/>
        <end position="112"/>
    </location>
</feature>
<organism evidence="7 8">
    <name type="scientific">Exophiala aquamarina CBS 119918</name>
    <dbReference type="NCBI Taxonomy" id="1182545"/>
    <lineage>
        <taxon>Eukaryota</taxon>
        <taxon>Fungi</taxon>
        <taxon>Dikarya</taxon>
        <taxon>Ascomycota</taxon>
        <taxon>Pezizomycotina</taxon>
        <taxon>Eurotiomycetes</taxon>
        <taxon>Chaetothyriomycetidae</taxon>
        <taxon>Chaetothyriales</taxon>
        <taxon>Herpotrichiellaceae</taxon>
        <taxon>Exophiala</taxon>
    </lineage>
</organism>
<accession>A0A072P6Y8</accession>
<dbReference type="GO" id="GO:0022857">
    <property type="term" value="F:transmembrane transporter activity"/>
    <property type="evidence" value="ECO:0007669"/>
    <property type="project" value="InterPro"/>
</dbReference>
<gene>
    <name evidence="7" type="ORF">A1O9_12695</name>
</gene>
<dbReference type="PANTHER" id="PTHR23502:SF30">
    <property type="entry name" value="TRANSPORTER, PUTATIVE (AFU_ORTHOLOGUE AFUA_8G04702)-RELATED"/>
    <property type="match status" value="1"/>
</dbReference>
<dbReference type="InterPro" id="IPR036259">
    <property type="entry name" value="MFS_trans_sf"/>
</dbReference>
<dbReference type="OrthoDB" id="5215911at2759"/>
<feature type="transmembrane region" description="Helical" evidence="5">
    <location>
        <begin position="426"/>
        <end position="452"/>
    </location>
</feature>
<dbReference type="VEuPathDB" id="FungiDB:A1O9_12695"/>
<feature type="transmembrane region" description="Helical" evidence="5">
    <location>
        <begin position="357"/>
        <end position="380"/>
    </location>
</feature>
<name>A0A072P6Y8_9EURO</name>
<keyword evidence="8" id="KW-1185">Reference proteome</keyword>
<protein>
    <recommendedName>
        <fullName evidence="6">Major facilitator superfamily (MFS) profile domain-containing protein</fullName>
    </recommendedName>
</protein>
<feature type="transmembrane region" description="Helical" evidence="5">
    <location>
        <begin position="119"/>
        <end position="136"/>
    </location>
</feature>
<evidence type="ECO:0000259" key="6">
    <source>
        <dbReference type="PROSITE" id="PS50850"/>
    </source>
</evidence>
<feature type="domain" description="Major facilitator superfamily (MFS) profile" evidence="6">
    <location>
        <begin position="53"/>
        <end position="517"/>
    </location>
</feature>
<dbReference type="Proteomes" id="UP000027920">
    <property type="component" value="Unassembled WGS sequence"/>
</dbReference>
<dbReference type="RefSeq" id="XP_013253935.1">
    <property type="nucleotide sequence ID" value="XM_013398481.1"/>
</dbReference>
<dbReference type="GO" id="GO:0005886">
    <property type="term" value="C:plasma membrane"/>
    <property type="evidence" value="ECO:0007669"/>
    <property type="project" value="TreeGrafter"/>
</dbReference>
<feature type="transmembrane region" description="Helical" evidence="5">
    <location>
        <begin position="401"/>
        <end position="420"/>
    </location>
</feature>
<feature type="transmembrane region" description="Helical" evidence="5">
    <location>
        <begin position="51"/>
        <end position="74"/>
    </location>
</feature>
<keyword evidence="3 5" id="KW-1133">Transmembrane helix</keyword>
<dbReference type="AlphaFoldDB" id="A0A072P6Y8"/>
<dbReference type="Gene3D" id="1.20.1250.20">
    <property type="entry name" value="MFS general substrate transporter like domains"/>
    <property type="match status" value="1"/>
</dbReference>
<feature type="transmembrane region" description="Helical" evidence="5">
    <location>
        <begin position="464"/>
        <end position="484"/>
    </location>
</feature>
<feature type="transmembrane region" description="Helical" evidence="5">
    <location>
        <begin position="142"/>
        <end position="160"/>
    </location>
</feature>
<keyword evidence="2 5" id="KW-0812">Transmembrane</keyword>
<feature type="transmembrane region" description="Helical" evidence="5">
    <location>
        <begin position="205"/>
        <end position="225"/>
    </location>
</feature>
<sequence>MVHVTPTSIPGTIHLVNTDSRNAAHTEIIILNPTPSADPEDPLNWSKARKLWSITMVYVYVFGVGIATTVQYSILTNISEETGIALADLNTGTGLMFLFAGWGCLIWQPIALTYGRRGVYIISSFLCIGPMVWTAYTTSKGIWWAHRILIGLVVAPVESLPEVSVPDLFFAHERGNYIGFYTFILFGSNALAPLLAGFITKHLEWKAAIWFGTIVVSVTTVIIFFGMEETIYFRSAIEGIDHETPEGVLKIGNKANEASDTAQLAGAKEDIVTVDSGTFTEPRTYRRRLQLFRLLPNRPTVKQLGVMMYRPLQIFFFFPNIVWAGFLYGASLCLYQIGNATVGFVLGGPGYGWASDMVGLSYLAGVLGSLVGWAYAGWGGDRLTIWLAKCKKGIREPEQRLWILVPSGFIAAGGLILWGVGAAHQVHFIGLMFALLFLNFGMVVGATTALAYNVDCFKDIAGETLILVMIIRNTMGYGMAYGITPWLQASGLQNTLIGSAFLYLACTFTFLIMTVWGRSLRKMCANRYWRFVETLVVPS</sequence>
<evidence type="ECO:0000256" key="4">
    <source>
        <dbReference type="ARBA" id="ARBA00023136"/>
    </source>
</evidence>
<keyword evidence="4 5" id="KW-0472">Membrane</keyword>
<comment type="subcellular location">
    <subcellularLocation>
        <location evidence="1">Membrane</location>
        <topology evidence="1">Multi-pass membrane protein</topology>
    </subcellularLocation>
</comment>
<dbReference type="GeneID" id="25287589"/>
<dbReference type="InterPro" id="IPR011701">
    <property type="entry name" value="MFS"/>
</dbReference>
<proteinExistence type="predicted"/>
<dbReference type="InterPro" id="IPR020846">
    <property type="entry name" value="MFS_dom"/>
</dbReference>
<evidence type="ECO:0000313" key="7">
    <source>
        <dbReference type="EMBL" id="KEF51345.1"/>
    </source>
</evidence>
<feature type="transmembrane region" description="Helical" evidence="5">
    <location>
        <begin position="314"/>
        <end position="337"/>
    </location>
</feature>
<evidence type="ECO:0000256" key="2">
    <source>
        <dbReference type="ARBA" id="ARBA00022692"/>
    </source>
</evidence>